<protein>
    <submittedName>
        <fullName evidence="10">Lysine-specific demethylase JMJ27</fullName>
    </submittedName>
</protein>
<sequence>MGKRTDKRIRSEDSDESDRLCLFKDGESENGRKTRKKDEDDVSRGRRRGRGRRKFYGGEVSDRSIQRDVSTPEKDNSDGSRKYVGLTCHQCKNLTSESDLIFCSMCNKKRYCFNCINRWYPERTSEGIRAACPFCTKNCNCRACLRLPLVGKPRSERDMNVKLRQLQYLLVKVLPVIRDMFAEQNRELEIETTIRGVPVTESDITRCKLDSSERMFCDLCRTSIANFNRSCPNPDCAYEICLSCCKELRDGFHGQERDRKKNAEGTGYEWGTQVGQSSGGDATILSVLVYVNLLIDISQSELQYVPLPMLNVKSVLTLETKMM</sequence>
<evidence type="ECO:0000256" key="7">
    <source>
        <dbReference type="PROSITE-ProRule" id="PRU00175"/>
    </source>
</evidence>
<keyword evidence="4" id="KW-0805">Transcription regulation</keyword>
<gene>
    <name evidence="10" type="ORF">V5N11_001179</name>
</gene>
<evidence type="ECO:0000256" key="6">
    <source>
        <dbReference type="ARBA" id="ARBA00023242"/>
    </source>
</evidence>
<reference evidence="10 11" key="1">
    <citation type="submission" date="2024-04" db="EMBL/GenBank/DDBJ databases">
        <title>Genome assembly C_amara_ONT_v2.</title>
        <authorList>
            <person name="Yant L."/>
            <person name="Moore C."/>
            <person name="Slenker M."/>
        </authorList>
    </citation>
    <scope>NUCLEOTIDE SEQUENCE [LARGE SCALE GENOMIC DNA]</scope>
    <source>
        <tissue evidence="10">Leaf</tissue>
    </source>
</reference>
<evidence type="ECO:0000256" key="3">
    <source>
        <dbReference type="ARBA" id="ARBA00022723"/>
    </source>
</evidence>
<feature type="compositionally biased region" description="Basic residues" evidence="8">
    <location>
        <begin position="45"/>
        <end position="55"/>
    </location>
</feature>
<keyword evidence="11" id="KW-1185">Reference proteome</keyword>
<keyword evidence="5" id="KW-0804">Transcription</keyword>
<proteinExistence type="inferred from homology"/>
<accession>A0ABD1AH11</accession>
<evidence type="ECO:0000313" key="11">
    <source>
        <dbReference type="Proteomes" id="UP001558713"/>
    </source>
</evidence>
<dbReference type="AlphaFoldDB" id="A0ABD1AH11"/>
<name>A0ABD1AH11_CARAN</name>
<feature type="domain" description="RING-type" evidence="9">
    <location>
        <begin position="88"/>
        <end position="136"/>
    </location>
</feature>
<dbReference type="Proteomes" id="UP001558713">
    <property type="component" value="Unassembled WGS sequence"/>
</dbReference>
<comment type="subcellular location">
    <subcellularLocation>
        <location evidence="1">Nucleus</location>
    </subcellularLocation>
</comment>
<comment type="similarity">
    <text evidence="2">Belongs to the JARID1 histone demethylase family.</text>
</comment>
<evidence type="ECO:0000256" key="5">
    <source>
        <dbReference type="ARBA" id="ARBA00023163"/>
    </source>
</evidence>
<comment type="caution">
    <text evidence="10">The sequence shown here is derived from an EMBL/GenBank/DDBJ whole genome shotgun (WGS) entry which is preliminary data.</text>
</comment>
<dbReference type="InterPro" id="IPR045109">
    <property type="entry name" value="LSDs-like"/>
</dbReference>
<dbReference type="GO" id="GO:0005634">
    <property type="term" value="C:nucleus"/>
    <property type="evidence" value="ECO:0007669"/>
    <property type="project" value="UniProtKB-SubCell"/>
</dbReference>
<dbReference type="InterPro" id="IPR018866">
    <property type="entry name" value="Znf-4CXXC_R1"/>
</dbReference>
<evidence type="ECO:0000256" key="8">
    <source>
        <dbReference type="SAM" id="MobiDB-lite"/>
    </source>
</evidence>
<feature type="region of interest" description="Disordered" evidence="8">
    <location>
        <begin position="1"/>
        <end position="80"/>
    </location>
</feature>
<evidence type="ECO:0000256" key="2">
    <source>
        <dbReference type="ARBA" id="ARBA00006801"/>
    </source>
</evidence>
<feature type="compositionally biased region" description="Basic and acidic residues" evidence="8">
    <location>
        <begin position="8"/>
        <end position="44"/>
    </location>
</feature>
<dbReference type="PROSITE" id="PS50089">
    <property type="entry name" value="ZF_RING_2"/>
    <property type="match status" value="1"/>
</dbReference>
<dbReference type="InterPro" id="IPR001841">
    <property type="entry name" value="Znf_RING"/>
</dbReference>
<evidence type="ECO:0000256" key="1">
    <source>
        <dbReference type="ARBA" id="ARBA00004123"/>
    </source>
</evidence>
<evidence type="ECO:0000259" key="9">
    <source>
        <dbReference type="PROSITE" id="PS50089"/>
    </source>
</evidence>
<organism evidence="10 11">
    <name type="scientific">Cardamine amara subsp. amara</name>
    <dbReference type="NCBI Taxonomy" id="228776"/>
    <lineage>
        <taxon>Eukaryota</taxon>
        <taxon>Viridiplantae</taxon>
        <taxon>Streptophyta</taxon>
        <taxon>Embryophyta</taxon>
        <taxon>Tracheophyta</taxon>
        <taxon>Spermatophyta</taxon>
        <taxon>Magnoliopsida</taxon>
        <taxon>eudicotyledons</taxon>
        <taxon>Gunneridae</taxon>
        <taxon>Pentapetalae</taxon>
        <taxon>rosids</taxon>
        <taxon>malvids</taxon>
        <taxon>Brassicales</taxon>
        <taxon>Brassicaceae</taxon>
        <taxon>Cardamineae</taxon>
        <taxon>Cardamine</taxon>
    </lineage>
</organism>
<dbReference type="PANTHER" id="PTHR12549:SF33">
    <property type="entry name" value="LYSINE-SPECIFIC DEMETHYLASE JMJ27"/>
    <property type="match status" value="1"/>
</dbReference>
<feature type="compositionally biased region" description="Basic and acidic residues" evidence="8">
    <location>
        <begin position="60"/>
        <end position="80"/>
    </location>
</feature>
<dbReference type="EMBL" id="JBANAX010000674">
    <property type="protein sequence ID" value="KAL1198091.1"/>
    <property type="molecule type" value="Genomic_DNA"/>
</dbReference>
<evidence type="ECO:0000256" key="4">
    <source>
        <dbReference type="ARBA" id="ARBA00023015"/>
    </source>
</evidence>
<evidence type="ECO:0000313" key="10">
    <source>
        <dbReference type="EMBL" id="KAL1198091.1"/>
    </source>
</evidence>
<keyword evidence="7" id="KW-0863">Zinc-finger</keyword>
<dbReference type="PANTHER" id="PTHR12549">
    <property type="entry name" value="JMJC DOMAIN-CONTAINING HISTONE DEMETHYLATION PROTEIN"/>
    <property type="match status" value="1"/>
</dbReference>
<keyword evidence="7" id="KW-0862">Zinc</keyword>
<keyword evidence="6" id="KW-0539">Nucleus</keyword>
<dbReference type="GO" id="GO:0008270">
    <property type="term" value="F:zinc ion binding"/>
    <property type="evidence" value="ECO:0007669"/>
    <property type="project" value="UniProtKB-KW"/>
</dbReference>
<keyword evidence="3" id="KW-0479">Metal-binding</keyword>
<dbReference type="Pfam" id="PF10497">
    <property type="entry name" value="zf-4CXXC_R1"/>
    <property type="match status" value="1"/>
</dbReference>